<accession>A0ABR6Z244</accession>
<feature type="transmembrane region" description="Helical" evidence="1">
    <location>
        <begin position="281"/>
        <end position="303"/>
    </location>
</feature>
<dbReference type="RefSeq" id="WP_311135977.1">
    <property type="nucleotide sequence ID" value="NZ_WJBE01000028.1"/>
</dbReference>
<feature type="domain" description="GP-PDE" evidence="2">
    <location>
        <begin position="384"/>
        <end position="614"/>
    </location>
</feature>
<gene>
    <name evidence="3" type="ORF">GH811_17885</name>
</gene>
<dbReference type="Proteomes" id="UP000622405">
    <property type="component" value="Unassembled WGS sequence"/>
</dbReference>
<evidence type="ECO:0000313" key="3">
    <source>
        <dbReference type="EMBL" id="MBC3901474.1"/>
    </source>
</evidence>
<dbReference type="Gene3D" id="3.20.20.190">
    <property type="entry name" value="Phosphatidylinositol (PI) phosphodiesterase"/>
    <property type="match status" value="1"/>
</dbReference>
<comment type="caution">
    <text evidence="3">The sequence shown here is derived from an EMBL/GenBank/DDBJ whole genome shotgun (WGS) entry which is preliminary data.</text>
</comment>
<dbReference type="Pfam" id="PF10110">
    <property type="entry name" value="GPDPase_memb"/>
    <property type="match status" value="1"/>
</dbReference>
<dbReference type="InterPro" id="IPR018476">
    <property type="entry name" value="GlyceroP-diester-Pdiesterase_M"/>
</dbReference>
<feature type="transmembrane region" description="Helical" evidence="1">
    <location>
        <begin position="45"/>
        <end position="71"/>
    </location>
</feature>
<dbReference type="Pfam" id="PF03009">
    <property type="entry name" value="GDPD"/>
    <property type="match status" value="1"/>
</dbReference>
<keyword evidence="1" id="KW-0812">Transmembrane</keyword>
<dbReference type="PANTHER" id="PTHR46211:SF8">
    <property type="entry name" value="PHOSPHODIESTERASE"/>
    <property type="match status" value="1"/>
</dbReference>
<sequence>MIVKKFTSFLKNTYSHEKGPIIMAKKRSVILGRTKDILTLIQFNFLHLLFFEAIYTVVGTMIIYPGGFFLFNRIMTLLGFPYLSGSNFAQAMTNPLCLITLLCFAFFVAFFGLLEFTTLILIFNESHFHRKVQLMPLCKEGFKRAVKIVKAKNFPFIVFILLIIPLTEFSLSSNFISEISIPEFIMSYIMASPLYSSGFTAVSLLLFLLSVIWIFSFHYFTLENSNFFQAIKKSRILIKGHFWQTIFFILFFNFLILMLLVIAVIALEIIAFLILGPLLNHPLALSIFIAAFGFLVSGLFTIFQLLTTSLNLAVVSEFYYRYSASANLIVNPEPLAKDKYKIKVKQKTILIIGIITVLLFIAINSFAIFNTFSETFNDQFLSGPQITAHRGGSNLAPENTLAALQKAIDEGADYAEIDVAQTKDGIIVVSHDNNIKRISGKDLNIWSSNYADIKDLDIGSWFDPQFKNEHIPTLAEAVELCQGKILLNIELKPTGHEASLVESTVAIIKQHDFSDQCVLASLDYPTLEKVGSVAPELKRAYITALAIGDIQKLPVDIYSIESSFVTPEIVTAIHRENKEVLAWTVDSQESTEKMVKIGVDNIITDDVAQTREIVDQMIRPRELIDRINDYLFADLLS</sequence>
<protein>
    <recommendedName>
        <fullName evidence="2">GP-PDE domain-containing protein</fullName>
    </recommendedName>
</protein>
<dbReference type="SUPFAM" id="SSF51695">
    <property type="entry name" value="PLC-like phosphodiesterases"/>
    <property type="match status" value="1"/>
</dbReference>
<organism evidence="3 4">
    <name type="scientific">Acetobacterium malicum</name>
    <dbReference type="NCBI Taxonomy" id="52692"/>
    <lineage>
        <taxon>Bacteria</taxon>
        <taxon>Bacillati</taxon>
        <taxon>Bacillota</taxon>
        <taxon>Clostridia</taxon>
        <taxon>Eubacteriales</taxon>
        <taxon>Eubacteriaceae</taxon>
        <taxon>Acetobacterium</taxon>
    </lineage>
</organism>
<feature type="transmembrane region" description="Helical" evidence="1">
    <location>
        <begin position="196"/>
        <end position="221"/>
    </location>
</feature>
<keyword evidence="4" id="KW-1185">Reference proteome</keyword>
<feature type="transmembrane region" description="Helical" evidence="1">
    <location>
        <begin position="242"/>
        <end position="275"/>
    </location>
</feature>
<dbReference type="InterPro" id="IPR017946">
    <property type="entry name" value="PLC-like_Pdiesterase_TIM-brl"/>
</dbReference>
<feature type="transmembrane region" description="Helical" evidence="1">
    <location>
        <begin position="349"/>
        <end position="369"/>
    </location>
</feature>
<proteinExistence type="predicted"/>
<dbReference type="PROSITE" id="PS51704">
    <property type="entry name" value="GP_PDE"/>
    <property type="match status" value="1"/>
</dbReference>
<dbReference type="EMBL" id="WJBE01000028">
    <property type="protein sequence ID" value="MBC3901474.1"/>
    <property type="molecule type" value="Genomic_DNA"/>
</dbReference>
<evidence type="ECO:0000259" key="2">
    <source>
        <dbReference type="PROSITE" id="PS51704"/>
    </source>
</evidence>
<dbReference type="PANTHER" id="PTHR46211">
    <property type="entry name" value="GLYCEROPHOSPHORYL DIESTER PHOSPHODIESTERASE"/>
    <property type="match status" value="1"/>
</dbReference>
<dbReference type="InterPro" id="IPR030395">
    <property type="entry name" value="GP_PDE_dom"/>
</dbReference>
<feature type="transmembrane region" description="Helical" evidence="1">
    <location>
        <begin position="91"/>
        <end position="123"/>
    </location>
</feature>
<keyword evidence="1" id="KW-0472">Membrane</keyword>
<evidence type="ECO:0000256" key="1">
    <source>
        <dbReference type="SAM" id="Phobius"/>
    </source>
</evidence>
<dbReference type="CDD" id="cd08579">
    <property type="entry name" value="GDPD_memb_like"/>
    <property type="match status" value="1"/>
</dbReference>
<reference evidence="3 4" key="1">
    <citation type="journal article" date="2020" name="mSystems">
        <title>Defining Genomic and Predicted Metabolic Features of the Acetobacterium Genus.</title>
        <authorList>
            <person name="Ross D.E."/>
            <person name="Marshall C.W."/>
            <person name="Gulliver D."/>
            <person name="May H.D."/>
            <person name="Norman R.S."/>
        </authorList>
    </citation>
    <scope>NUCLEOTIDE SEQUENCE [LARGE SCALE GENOMIC DNA]</scope>
    <source>
        <strain evidence="3 4">DSM 4132</strain>
    </source>
</reference>
<feature type="transmembrane region" description="Helical" evidence="1">
    <location>
        <begin position="154"/>
        <end position="176"/>
    </location>
</feature>
<name>A0ABR6Z244_9FIRM</name>
<evidence type="ECO:0000313" key="4">
    <source>
        <dbReference type="Proteomes" id="UP000622405"/>
    </source>
</evidence>
<keyword evidence="1" id="KW-1133">Transmembrane helix</keyword>